<gene>
    <name evidence="2" type="ORF">SAPIO_CDS10112</name>
</gene>
<sequence>MSLGPFPYPPMTDEEREEKIKETKFLFPGSAMLIKVVTDQQRNHVPWLINYIRERELPPIKQTLDECYALLAPVLPGTTLVLSTRRNELVKGTVTRVGTRIVKANVHLHLQTQHPQTITLNSEIHISQLDTLSRQIDDAIRAISVTLTLPPDPQFIKAQLRALSQLVSDSAAILKGPPREIPDTAWTTRSCAPEHFDPDPGSQMSWYFGLQDSFIVLWIRILEPVNAPVHLGTKLGLAIGTVKRLEHDETGLIYDYVYNRKDADGRTPKPNLPPRSPTDPVPPEVVRPAASPSSDPSSSASSSGQPYEVIVPGEYTPVYVREKVRVETADPRLMSLSAKLLSVKATLARIESNLEVVLANLPKE</sequence>
<feature type="compositionally biased region" description="Pro residues" evidence="1">
    <location>
        <begin position="270"/>
        <end position="285"/>
    </location>
</feature>
<organism evidence="2 3">
    <name type="scientific">Pseudallescheria apiosperma</name>
    <name type="common">Scedosporium apiospermum</name>
    <dbReference type="NCBI Taxonomy" id="563466"/>
    <lineage>
        <taxon>Eukaryota</taxon>
        <taxon>Fungi</taxon>
        <taxon>Dikarya</taxon>
        <taxon>Ascomycota</taxon>
        <taxon>Pezizomycotina</taxon>
        <taxon>Sordariomycetes</taxon>
        <taxon>Hypocreomycetidae</taxon>
        <taxon>Microascales</taxon>
        <taxon>Microascaceae</taxon>
        <taxon>Scedosporium</taxon>
    </lineage>
</organism>
<accession>A0A084FWE1</accession>
<dbReference type="EMBL" id="JOWA01000154">
    <property type="protein sequence ID" value="KEZ39403.1"/>
    <property type="molecule type" value="Genomic_DNA"/>
</dbReference>
<dbReference type="VEuPathDB" id="FungiDB:SAPIO_CDS10112"/>
<protein>
    <submittedName>
        <fullName evidence="2">Uncharacterized protein</fullName>
    </submittedName>
</protein>
<dbReference type="AlphaFoldDB" id="A0A084FWE1"/>
<dbReference type="GO" id="GO:0043291">
    <property type="term" value="C:RAVE complex"/>
    <property type="evidence" value="ECO:0007669"/>
    <property type="project" value="TreeGrafter"/>
</dbReference>
<evidence type="ECO:0000313" key="2">
    <source>
        <dbReference type="EMBL" id="KEZ39403.1"/>
    </source>
</evidence>
<proteinExistence type="predicted"/>
<dbReference type="KEGG" id="sapo:SAPIO_CDS10112"/>
<dbReference type="Pfam" id="PF10259">
    <property type="entry name" value="Rogdi_lz"/>
    <property type="match status" value="1"/>
</dbReference>
<dbReference type="PANTHER" id="PTHR13618">
    <property type="entry name" value="LEUCINE ZIPPER CONTAINING TRANSCRIPTION FACTOR LZF1"/>
    <property type="match status" value="1"/>
</dbReference>
<evidence type="ECO:0000313" key="3">
    <source>
        <dbReference type="Proteomes" id="UP000028545"/>
    </source>
</evidence>
<dbReference type="RefSeq" id="XP_016639202.1">
    <property type="nucleotide sequence ID" value="XM_016783762.1"/>
</dbReference>
<dbReference type="InterPro" id="IPR028241">
    <property type="entry name" value="RAVE2/Rogdi"/>
</dbReference>
<reference evidence="2 3" key="1">
    <citation type="journal article" date="2014" name="Genome Announc.">
        <title>Draft genome sequence of the pathogenic fungus Scedosporium apiospermum.</title>
        <authorList>
            <person name="Vandeputte P."/>
            <person name="Ghamrawi S."/>
            <person name="Rechenmann M."/>
            <person name="Iltis A."/>
            <person name="Giraud S."/>
            <person name="Fleury M."/>
            <person name="Thornton C."/>
            <person name="Delhaes L."/>
            <person name="Meyer W."/>
            <person name="Papon N."/>
            <person name="Bouchara J.P."/>
        </authorList>
    </citation>
    <scope>NUCLEOTIDE SEQUENCE [LARGE SCALE GENOMIC DNA]</scope>
    <source>
        <strain evidence="2 3">IHEM 14462</strain>
    </source>
</reference>
<dbReference type="HOGENOM" id="CLU_043442_0_0_1"/>
<dbReference type="OrthoDB" id="66510at2759"/>
<dbReference type="Proteomes" id="UP000028545">
    <property type="component" value="Unassembled WGS sequence"/>
</dbReference>
<dbReference type="PANTHER" id="PTHR13618:SF1">
    <property type="entry name" value="PROTEIN ROGDI HOMOLOG"/>
    <property type="match status" value="1"/>
</dbReference>
<dbReference type="GeneID" id="27719276"/>
<feature type="region of interest" description="Disordered" evidence="1">
    <location>
        <begin position="264"/>
        <end position="308"/>
    </location>
</feature>
<comment type="caution">
    <text evidence="2">The sequence shown here is derived from an EMBL/GenBank/DDBJ whole genome shotgun (WGS) entry which is preliminary data.</text>
</comment>
<keyword evidence="3" id="KW-1185">Reference proteome</keyword>
<name>A0A084FWE1_PSEDA</name>
<feature type="compositionally biased region" description="Low complexity" evidence="1">
    <location>
        <begin position="288"/>
        <end position="303"/>
    </location>
</feature>
<evidence type="ECO:0000256" key="1">
    <source>
        <dbReference type="SAM" id="MobiDB-lite"/>
    </source>
</evidence>